<sequence length="334" mass="37458">MPADAKGIRNNPLQELFWTRTGLLLLLLIVTSGASLAISSIMDPSPLKNFVLSVGTGTMVSAVVSFGQTLVTATASQRALVAPLIEESRRALQELSAEYRALDREFFPTHVFEPTAEPDPAFNHLMMQDLHRTRQYFFRGFSGRHAAARLLLSHAEWELRAIVANPRDPNAVSGRARHLLRHKGAENDYDAVHERLQDEISTGLVGLFLARSRCSRVDVTVVSDPPLDRLEMFDDSVWLTLYSDTAGEPTLYPRTLRFSEGSFIYNMERTEFLRISNSRTAHHFVITPDTSRQEFLTLFEKITGSPLSTDGLSALESKFHNFRREFSTSADLGS</sequence>
<feature type="transmembrane region" description="Helical" evidence="1">
    <location>
        <begin position="50"/>
        <end position="71"/>
    </location>
</feature>
<evidence type="ECO:0000256" key="1">
    <source>
        <dbReference type="SAM" id="Phobius"/>
    </source>
</evidence>
<evidence type="ECO:0000313" key="2">
    <source>
        <dbReference type="EMBL" id="MCP2170249.1"/>
    </source>
</evidence>
<feature type="transmembrane region" description="Helical" evidence="1">
    <location>
        <begin position="17"/>
        <end position="38"/>
    </location>
</feature>
<gene>
    <name evidence="2" type="ORF">LX83_007140</name>
</gene>
<reference evidence="2" key="1">
    <citation type="submission" date="2022-06" db="EMBL/GenBank/DDBJ databases">
        <title>Genomic Encyclopedia of Archaeal and Bacterial Type Strains, Phase II (KMG-II): from individual species to whole genera.</title>
        <authorList>
            <person name="Goeker M."/>
        </authorList>
    </citation>
    <scope>NUCLEOTIDE SEQUENCE</scope>
    <source>
        <strain evidence="2">DSM 43935</strain>
    </source>
</reference>
<accession>A0AAE3GMS0</accession>
<protein>
    <submittedName>
        <fullName evidence="2">Uncharacterized protein</fullName>
    </submittedName>
</protein>
<organism evidence="2 3">
    <name type="scientific">Goodfellowiella coeruleoviolacea</name>
    <dbReference type="NCBI Taxonomy" id="334858"/>
    <lineage>
        <taxon>Bacteria</taxon>
        <taxon>Bacillati</taxon>
        <taxon>Actinomycetota</taxon>
        <taxon>Actinomycetes</taxon>
        <taxon>Pseudonocardiales</taxon>
        <taxon>Pseudonocardiaceae</taxon>
        <taxon>Goodfellowiella</taxon>
    </lineage>
</organism>
<proteinExistence type="predicted"/>
<keyword evidence="1" id="KW-1133">Transmembrane helix</keyword>
<dbReference type="AlphaFoldDB" id="A0AAE3GMS0"/>
<evidence type="ECO:0000313" key="3">
    <source>
        <dbReference type="Proteomes" id="UP001206128"/>
    </source>
</evidence>
<keyword evidence="1" id="KW-0472">Membrane</keyword>
<dbReference type="Proteomes" id="UP001206128">
    <property type="component" value="Unassembled WGS sequence"/>
</dbReference>
<comment type="caution">
    <text evidence="2">The sequence shown here is derived from an EMBL/GenBank/DDBJ whole genome shotgun (WGS) entry which is preliminary data.</text>
</comment>
<keyword evidence="3" id="KW-1185">Reference proteome</keyword>
<dbReference type="EMBL" id="JAMTCK010000027">
    <property type="protein sequence ID" value="MCP2170249.1"/>
    <property type="molecule type" value="Genomic_DNA"/>
</dbReference>
<name>A0AAE3GMS0_9PSEU</name>
<keyword evidence="1" id="KW-0812">Transmembrane</keyword>